<dbReference type="EMBL" id="LT669839">
    <property type="protein sequence ID" value="SHD77014.1"/>
    <property type="molecule type" value="Genomic_DNA"/>
</dbReference>
<reference evidence="2 3" key="1">
    <citation type="submission" date="2016-11" db="EMBL/GenBank/DDBJ databases">
        <authorList>
            <person name="Manzoor S."/>
        </authorList>
    </citation>
    <scope>NUCLEOTIDE SEQUENCE [LARGE SCALE GENOMIC DNA]</scope>
    <source>
        <strain evidence="2">Clostridium ultunense strain Esp</strain>
    </source>
</reference>
<dbReference type="OrthoDB" id="1705722at2"/>
<keyword evidence="1" id="KW-0812">Transmembrane</keyword>
<feature type="transmembrane region" description="Helical" evidence="1">
    <location>
        <begin position="17"/>
        <end position="36"/>
    </location>
</feature>
<name>M1ZGE1_9FIRM</name>
<evidence type="ECO:0000313" key="3">
    <source>
        <dbReference type="Proteomes" id="UP000245423"/>
    </source>
</evidence>
<keyword evidence="1" id="KW-0472">Membrane</keyword>
<dbReference type="RefSeq" id="WP_005587803.1">
    <property type="nucleotide sequence ID" value="NZ_LT669839.1"/>
</dbReference>
<gene>
    <name evidence="2" type="ORF">CUESP1_1651</name>
</gene>
<keyword evidence="1" id="KW-1133">Transmembrane helix</keyword>
<dbReference type="HOGENOM" id="CLU_053813_0_0_9"/>
<evidence type="ECO:0000313" key="2">
    <source>
        <dbReference type="EMBL" id="SHD77014.1"/>
    </source>
</evidence>
<dbReference type="Proteomes" id="UP000245423">
    <property type="component" value="Chromosome 1"/>
</dbReference>
<proteinExistence type="predicted"/>
<dbReference type="AlphaFoldDB" id="M1ZGE1"/>
<sequence length="411" mass="47060">MENVEVAKKNKSRKLKLILIISFIVIPILVASLTYFNNKTFKLKVNNLLGKVPGKIGEYFRSSPVEAEQNGKKTYLADYYLSLDPNIAADKLYIIKKEDGKLYSEIIRLMNSNSTTKTGEVIKLVRNIELRKDLLSSIYEEIKGEKEGEFLDEINRLENQDLLITIKEIEGRVEKDSQFKESLSDIFTFISEDRARDILYYIDGDIKEDILYSLSDDKRTSIESKLSAKEIQYLKLADLANLYEVKPIEEVLEEIGNTNEYSMEELGIIYKNFSVLRSAETLSKIEEDTFIEELFTAIRKEEELEGVEESITNEIGKSIQFITEYNRKIDDLVAVYNKMSPDKVAEIVEQMMGNNTTVTALEINSEPVFQISDASIIVDVVTRMRNKTLSSIMDNMSTENASKLTQMLARP</sequence>
<organism evidence="2 3">
    <name type="scientific">[Clostridium] ultunense Esp</name>
    <dbReference type="NCBI Taxonomy" id="1288971"/>
    <lineage>
        <taxon>Bacteria</taxon>
        <taxon>Bacillati</taxon>
        <taxon>Bacillota</taxon>
        <taxon>Tissierellia</taxon>
        <taxon>Tissierellales</taxon>
        <taxon>Tepidimicrobiaceae</taxon>
        <taxon>Schnuerera</taxon>
    </lineage>
</organism>
<evidence type="ECO:0000256" key="1">
    <source>
        <dbReference type="SAM" id="Phobius"/>
    </source>
</evidence>
<protein>
    <submittedName>
        <fullName evidence="2">Uncharacterized protein</fullName>
    </submittedName>
</protein>
<dbReference type="SUPFAM" id="SSF158791">
    <property type="entry name" value="MgtE N-terminal domain-like"/>
    <property type="match status" value="1"/>
</dbReference>
<keyword evidence="3" id="KW-1185">Reference proteome</keyword>
<accession>M1ZGE1</accession>